<dbReference type="OMA" id="HGNCYCC"/>
<organism evidence="2 3">
    <name type="scientific">Sorghum bicolor</name>
    <name type="common">Sorghum</name>
    <name type="synonym">Sorghum vulgare</name>
    <dbReference type="NCBI Taxonomy" id="4558"/>
    <lineage>
        <taxon>Eukaryota</taxon>
        <taxon>Viridiplantae</taxon>
        <taxon>Streptophyta</taxon>
        <taxon>Embryophyta</taxon>
        <taxon>Tracheophyta</taxon>
        <taxon>Spermatophyta</taxon>
        <taxon>Magnoliopsida</taxon>
        <taxon>Liliopsida</taxon>
        <taxon>Poales</taxon>
        <taxon>Poaceae</taxon>
        <taxon>PACMAD clade</taxon>
        <taxon>Panicoideae</taxon>
        <taxon>Andropogonodae</taxon>
        <taxon>Andropogoneae</taxon>
        <taxon>Sorghinae</taxon>
        <taxon>Sorghum</taxon>
    </lineage>
</organism>
<reference evidence="3" key="2">
    <citation type="journal article" date="2018" name="Plant J.">
        <title>The Sorghum bicolor reference genome: improved assembly, gene annotations, a transcriptome atlas, and signatures of genome organization.</title>
        <authorList>
            <person name="McCormick R.F."/>
            <person name="Truong S.K."/>
            <person name="Sreedasyam A."/>
            <person name="Jenkins J."/>
            <person name="Shu S."/>
            <person name="Sims D."/>
            <person name="Kennedy M."/>
            <person name="Amirebrahimi M."/>
            <person name="Weers B.D."/>
            <person name="McKinley B."/>
            <person name="Mattison A."/>
            <person name="Morishige D.T."/>
            <person name="Grimwood J."/>
            <person name="Schmutz J."/>
            <person name="Mullet J.E."/>
        </authorList>
    </citation>
    <scope>NUCLEOTIDE SEQUENCE [LARGE SCALE GENOMIC DNA]</scope>
    <source>
        <strain evidence="3">cv. BTx623</strain>
    </source>
</reference>
<evidence type="ECO:0000313" key="2">
    <source>
        <dbReference type="EMBL" id="OQU84299.1"/>
    </source>
</evidence>
<proteinExistence type="predicted"/>
<sequence>MRSSARGHVCVMTIFFPLLFGCLALPVIGRSSKLLMAEETVGALAAAKTSGNNKASTVNDSITTSGDGSEIHLIFCTYKFYCFHGNCYCCKQADNCFKSFKECQAHCPSCNPICPQPGPGNI</sequence>
<evidence type="ECO:0000313" key="3">
    <source>
        <dbReference type="Proteomes" id="UP000000768"/>
    </source>
</evidence>
<evidence type="ECO:0008006" key="4">
    <source>
        <dbReference type="Google" id="ProtNLM"/>
    </source>
</evidence>
<reference evidence="2 3" key="1">
    <citation type="journal article" date="2009" name="Nature">
        <title>The Sorghum bicolor genome and the diversification of grasses.</title>
        <authorList>
            <person name="Paterson A.H."/>
            <person name="Bowers J.E."/>
            <person name="Bruggmann R."/>
            <person name="Dubchak I."/>
            <person name="Grimwood J."/>
            <person name="Gundlach H."/>
            <person name="Haberer G."/>
            <person name="Hellsten U."/>
            <person name="Mitros T."/>
            <person name="Poliakov A."/>
            <person name="Schmutz J."/>
            <person name="Spannagl M."/>
            <person name="Tang H."/>
            <person name="Wang X."/>
            <person name="Wicker T."/>
            <person name="Bharti A.K."/>
            <person name="Chapman J."/>
            <person name="Feltus F.A."/>
            <person name="Gowik U."/>
            <person name="Grigoriev I.V."/>
            <person name="Lyons E."/>
            <person name="Maher C.A."/>
            <person name="Martis M."/>
            <person name="Narechania A."/>
            <person name="Otillar R.P."/>
            <person name="Penning B.W."/>
            <person name="Salamov A.A."/>
            <person name="Wang Y."/>
            <person name="Zhang L."/>
            <person name="Carpita N.C."/>
            <person name="Freeling M."/>
            <person name="Gingle A.R."/>
            <person name="Hash C.T."/>
            <person name="Keller B."/>
            <person name="Klein P."/>
            <person name="Kresovich S."/>
            <person name="McCann M.C."/>
            <person name="Ming R."/>
            <person name="Peterson D.G."/>
            <person name="Mehboob-ur-Rahman"/>
            <person name="Ware D."/>
            <person name="Westhoff P."/>
            <person name="Mayer K.F."/>
            <person name="Messing J."/>
            <person name="Rokhsar D.S."/>
        </authorList>
    </citation>
    <scope>NUCLEOTIDE SEQUENCE [LARGE SCALE GENOMIC DNA]</scope>
    <source>
        <strain evidence="3">cv. BTx623</strain>
    </source>
</reference>
<name>A0A1Z5RL40_SORBI</name>
<dbReference type="InParanoid" id="A0A1Z5RL40"/>
<evidence type="ECO:0000256" key="1">
    <source>
        <dbReference type="SAM" id="SignalP"/>
    </source>
</evidence>
<feature type="signal peptide" evidence="1">
    <location>
        <begin position="1"/>
        <end position="24"/>
    </location>
</feature>
<accession>A0A1Z5RL40</accession>
<protein>
    <recommendedName>
        <fullName evidence="4">Embryo surrounding factor 1 brassicaceae domain-containing protein</fullName>
    </recommendedName>
</protein>
<dbReference type="EMBL" id="CM000763">
    <property type="protein sequence ID" value="OQU84299.1"/>
    <property type="molecule type" value="Genomic_DNA"/>
</dbReference>
<dbReference type="AlphaFoldDB" id="A0A1Z5RL40"/>
<keyword evidence="3" id="KW-1185">Reference proteome</keyword>
<gene>
    <name evidence="2" type="ORF">SORBI_3004G029550</name>
</gene>
<feature type="chain" id="PRO_5012034949" description="Embryo surrounding factor 1 brassicaceae domain-containing protein" evidence="1">
    <location>
        <begin position="25"/>
        <end position="122"/>
    </location>
</feature>
<dbReference type="Gramene" id="OQU84299">
    <property type="protein sequence ID" value="OQU84299"/>
    <property type="gene ID" value="SORBI_3004G029550"/>
</dbReference>
<dbReference type="PROSITE" id="PS51257">
    <property type="entry name" value="PROKAR_LIPOPROTEIN"/>
    <property type="match status" value="1"/>
</dbReference>
<dbReference type="Proteomes" id="UP000000768">
    <property type="component" value="Chromosome 4"/>
</dbReference>
<keyword evidence="1" id="KW-0732">Signal</keyword>